<comment type="caution">
    <text evidence="1">The sequence shown here is derived from an EMBL/GenBank/DDBJ whole genome shotgun (WGS) entry which is preliminary data.</text>
</comment>
<name>A0AAV0L086_9ROSI</name>
<evidence type="ECO:0000313" key="2">
    <source>
        <dbReference type="Proteomes" id="UP001154282"/>
    </source>
</evidence>
<protein>
    <submittedName>
        <fullName evidence="1">Uncharacterized protein</fullName>
    </submittedName>
</protein>
<reference evidence="1" key="1">
    <citation type="submission" date="2022-08" db="EMBL/GenBank/DDBJ databases">
        <authorList>
            <person name="Gutierrez-Valencia J."/>
        </authorList>
    </citation>
    <scope>NUCLEOTIDE SEQUENCE</scope>
</reference>
<dbReference type="EMBL" id="CAMGYJ010000005">
    <property type="protein sequence ID" value="CAI0426689.1"/>
    <property type="molecule type" value="Genomic_DNA"/>
</dbReference>
<organism evidence="1 2">
    <name type="scientific">Linum tenue</name>
    <dbReference type="NCBI Taxonomy" id="586396"/>
    <lineage>
        <taxon>Eukaryota</taxon>
        <taxon>Viridiplantae</taxon>
        <taxon>Streptophyta</taxon>
        <taxon>Embryophyta</taxon>
        <taxon>Tracheophyta</taxon>
        <taxon>Spermatophyta</taxon>
        <taxon>Magnoliopsida</taxon>
        <taxon>eudicotyledons</taxon>
        <taxon>Gunneridae</taxon>
        <taxon>Pentapetalae</taxon>
        <taxon>rosids</taxon>
        <taxon>fabids</taxon>
        <taxon>Malpighiales</taxon>
        <taxon>Linaceae</taxon>
        <taxon>Linum</taxon>
    </lineage>
</organism>
<proteinExistence type="predicted"/>
<accession>A0AAV0L086</accession>
<gene>
    <name evidence="1" type="ORF">LITE_LOCUS20902</name>
</gene>
<dbReference type="AlphaFoldDB" id="A0AAV0L086"/>
<sequence length="116" mass="12688">HSFFFSHSFFFFSLNSQRTKQRAVVISPPDSRLWRLMEKRTQGLVAIAIDGENNLAATATATVIDGENNPAAMATAIDIADCDDSGNEDLGLGAMVSKLADLELRRWGLGWGKEQS</sequence>
<feature type="non-terminal residue" evidence="1">
    <location>
        <position position="1"/>
    </location>
</feature>
<keyword evidence="2" id="KW-1185">Reference proteome</keyword>
<evidence type="ECO:0000313" key="1">
    <source>
        <dbReference type="EMBL" id="CAI0426689.1"/>
    </source>
</evidence>
<dbReference type="Proteomes" id="UP001154282">
    <property type="component" value="Unassembled WGS sequence"/>
</dbReference>